<reference evidence="2 3" key="1">
    <citation type="submission" date="2016-11" db="EMBL/GenBank/DDBJ databases">
        <authorList>
            <person name="Jaros S."/>
            <person name="Januszkiewicz K."/>
            <person name="Wedrychowicz H."/>
        </authorList>
    </citation>
    <scope>NUCLEOTIDE SEQUENCE [LARGE SCALE GENOMIC DNA]</scope>
    <source>
        <strain evidence="2 3">DSM 46144</strain>
    </source>
</reference>
<organism evidence="2 3">
    <name type="scientific">Cryptosporangium aurantiacum</name>
    <dbReference type="NCBI Taxonomy" id="134849"/>
    <lineage>
        <taxon>Bacteria</taxon>
        <taxon>Bacillati</taxon>
        <taxon>Actinomycetota</taxon>
        <taxon>Actinomycetes</taxon>
        <taxon>Cryptosporangiales</taxon>
        <taxon>Cryptosporangiaceae</taxon>
        <taxon>Cryptosporangium</taxon>
    </lineage>
</organism>
<evidence type="ECO:0000313" key="3">
    <source>
        <dbReference type="Proteomes" id="UP000184440"/>
    </source>
</evidence>
<dbReference type="AlphaFoldDB" id="A0A1M7Q9G3"/>
<dbReference type="STRING" id="134849.SAMN05443668_104355"/>
<keyword evidence="3" id="KW-1185">Reference proteome</keyword>
<dbReference type="EMBL" id="FRCS01000004">
    <property type="protein sequence ID" value="SHN27301.1"/>
    <property type="molecule type" value="Genomic_DNA"/>
</dbReference>
<sequence>MNSPLSGAASDALDRALDQLRIRLLATAATRLQPAENDRPIEPSNRRCHSTGAPRRKSTNNNAA</sequence>
<accession>A0A1M7Q9G3</accession>
<feature type="compositionally biased region" description="Basic and acidic residues" evidence="1">
    <location>
        <begin position="36"/>
        <end position="45"/>
    </location>
</feature>
<proteinExistence type="predicted"/>
<evidence type="ECO:0000313" key="2">
    <source>
        <dbReference type="EMBL" id="SHN27301.1"/>
    </source>
</evidence>
<protein>
    <submittedName>
        <fullName evidence="2">Uncharacterized protein</fullName>
    </submittedName>
</protein>
<name>A0A1M7Q9G3_9ACTN</name>
<gene>
    <name evidence="2" type="ORF">SAMN05443668_104355</name>
</gene>
<dbReference type="RefSeq" id="WP_073257937.1">
    <property type="nucleotide sequence ID" value="NZ_FRCS01000004.1"/>
</dbReference>
<evidence type="ECO:0000256" key="1">
    <source>
        <dbReference type="SAM" id="MobiDB-lite"/>
    </source>
</evidence>
<dbReference type="Proteomes" id="UP000184440">
    <property type="component" value="Unassembled WGS sequence"/>
</dbReference>
<feature type="compositionally biased region" description="Basic residues" evidence="1">
    <location>
        <begin position="46"/>
        <end position="58"/>
    </location>
</feature>
<feature type="region of interest" description="Disordered" evidence="1">
    <location>
        <begin position="32"/>
        <end position="64"/>
    </location>
</feature>